<organism evidence="5 6">
    <name type="scientific">Cryobacterium psychrotolerans</name>
    <dbReference type="NCBI Taxonomy" id="386301"/>
    <lineage>
        <taxon>Bacteria</taxon>
        <taxon>Bacillati</taxon>
        <taxon>Actinomycetota</taxon>
        <taxon>Actinomycetes</taxon>
        <taxon>Micrococcales</taxon>
        <taxon>Microbacteriaceae</taxon>
        <taxon>Cryobacterium</taxon>
    </lineage>
</organism>
<proteinExistence type="inferred from homology"/>
<dbReference type="Gene3D" id="3.40.190.10">
    <property type="entry name" value="Periplasmic binding protein-like II"/>
    <property type="match status" value="2"/>
</dbReference>
<protein>
    <submittedName>
        <fullName evidence="5">Carbohydrate ABC transporter substrate-binding protein, CUT1 family</fullName>
    </submittedName>
</protein>
<evidence type="ECO:0000313" key="6">
    <source>
        <dbReference type="Proteomes" id="UP000198701"/>
    </source>
</evidence>
<dbReference type="PANTHER" id="PTHR30061">
    <property type="entry name" value="MALTOSE-BINDING PERIPLASMIC PROTEIN"/>
    <property type="match status" value="1"/>
</dbReference>
<dbReference type="PANTHER" id="PTHR30061:SF50">
    <property type="entry name" value="MALTOSE_MALTODEXTRIN-BINDING PERIPLASMIC PROTEIN"/>
    <property type="match status" value="1"/>
</dbReference>
<evidence type="ECO:0000256" key="4">
    <source>
        <dbReference type="SAM" id="SignalP"/>
    </source>
</evidence>
<dbReference type="PROSITE" id="PS51257">
    <property type="entry name" value="PROKAR_LIPOPROTEIN"/>
    <property type="match status" value="1"/>
</dbReference>
<gene>
    <name evidence="5" type="ORF">SAMN05216282_10690</name>
</gene>
<dbReference type="STRING" id="386301.SAMN05216282_10690"/>
<dbReference type="GO" id="GO:1901982">
    <property type="term" value="F:maltose binding"/>
    <property type="evidence" value="ECO:0007669"/>
    <property type="project" value="TreeGrafter"/>
</dbReference>
<keyword evidence="6" id="KW-1185">Reference proteome</keyword>
<dbReference type="AlphaFoldDB" id="A0A1G9C0A4"/>
<sequence>MKKSLRMGGIVATAALAAVSLAGCGFGGGTASDGADGKATTLNLLVPSYSDNTQGLWETVIKDFEAANKDITVELEVQSWDNLNDVVTTKVQGNKAPDIMNGGPFAGFAADELLYPIEDVVSADTLGDFQDSFVESASVDGVQYGAPLLASARALFVNEDLLAQAGVTKVPATWDELLAAATKVSKIGGGVAGYGLPLGSEEAQAESAIWFYGAGGGFGDATEITVDTPENLKGAEFIQKMVEAGATQPDAGATDRSPLMDVFVQGKIGMIIGLPPTVGQIADGNPEMKYSVNPIPTMDGKPFTLGVADHLMAFQNDGKKQAAITKFLDFFYSADQYVPWVTAEKFLPTTKSGSSAMDSNEDLLPFLEMLPDAQFYPSTNPKWDATNAAFKSLVGQLAQGKDAQAVLSEIQAKADAG</sequence>
<dbReference type="RefSeq" id="WP_092322903.1">
    <property type="nucleotide sequence ID" value="NZ_SOHP01000035.1"/>
</dbReference>
<accession>A0A1G9C0A4</accession>
<evidence type="ECO:0000313" key="5">
    <source>
        <dbReference type="EMBL" id="SDK45053.1"/>
    </source>
</evidence>
<evidence type="ECO:0000256" key="3">
    <source>
        <dbReference type="ARBA" id="ARBA00022729"/>
    </source>
</evidence>
<keyword evidence="3 4" id="KW-0732">Signal</keyword>
<dbReference type="Pfam" id="PF01547">
    <property type="entry name" value="SBP_bac_1"/>
    <property type="match status" value="1"/>
</dbReference>
<keyword evidence="2" id="KW-0813">Transport</keyword>
<feature type="chain" id="PRO_5041162686" evidence="4">
    <location>
        <begin position="18"/>
        <end position="417"/>
    </location>
</feature>
<dbReference type="InterPro" id="IPR006059">
    <property type="entry name" value="SBP"/>
</dbReference>
<dbReference type="SUPFAM" id="SSF53850">
    <property type="entry name" value="Periplasmic binding protein-like II"/>
    <property type="match status" value="1"/>
</dbReference>
<dbReference type="GO" id="GO:0055052">
    <property type="term" value="C:ATP-binding cassette (ABC) transporter complex, substrate-binding subunit-containing"/>
    <property type="evidence" value="ECO:0007669"/>
    <property type="project" value="TreeGrafter"/>
</dbReference>
<dbReference type="OrthoDB" id="366726at2"/>
<name>A0A1G9C0A4_9MICO</name>
<reference evidence="5 6" key="1">
    <citation type="submission" date="2016-10" db="EMBL/GenBank/DDBJ databases">
        <authorList>
            <person name="de Groot N.N."/>
        </authorList>
    </citation>
    <scope>NUCLEOTIDE SEQUENCE [LARGE SCALE GENOMIC DNA]</scope>
    <source>
        <strain evidence="5 6">CGMCC 1.5382</strain>
    </source>
</reference>
<dbReference type="GO" id="GO:0042956">
    <property type="term" value="P:maltodextrin transmembrane transport"/>
    <property type="evidence" value="ECO:0007669"/>
    <property type="project" value="TreeGrafter"/>
</dbReference>
<dbReference type="Proteomes" id="UP000198701">
    <property type="component" value="Unassembled WGS sequence"/>
</dbReference>
<comment type="similarity">
    <text evidence="1">Belongs to the bacterial solute-binding protein 1 family.</text>
</comment>
<dbReference type="GO" id="GO:0015768">
    <property type="term" value="P:maltose transport"/>
    <property type="evidence" value="ECO:0007669"/>
    <property type="project" value="TreeGrafter"/>
</dbReference>
<feature type="signal peptide" evidence="4">
    <location>
        <begin position="1"/>
        <end position="17"/>
    </location>
</feature>
<evidence type="ECO:0000256" key="1">
    <source>
        <dbReference type="ARBA" id="ARBA00008520"/>
    </source>
</evidence>
<dbReference type="EMBL" id="FNFU01000006">
    <property type="protein sequence ID" value="SDK45053.1"/>
    <property type="molecule type" value="Genomic_DNA"/>
</dbReference>
<evidence type="ECO:0000256" key="2">
    <source>
        <dbReference type="ARBA" id="ARBA00022448"/>
    </source>
</evidence>